<feature type="region of interest" description="Disordered" evidence="1">
    <location>
        <begin position="102"/>
        <end position="175"/>
    </location>
</feature>
<keyword evidence="2" id="KW-0812">Transmembrane</keyword>
<sequence length="175" mass="19231">MNEELKEHVTNTGVWMRLLFMALFGIIYTVSRFVLLIVVVAQFLWLLITGSTNPRLISFGGQLATFVYQILRYLTFNSETRPFPFADWPDDAELKPGTCARKEEATEEEMPDDVTATSEAADDCIDSGSETGIEAEPATEPLSADDSIANNDAAVETGSETGIEESQAQDKPVKS</sequence>
<reference evidence="3 4" key="1">
    <citation type="journal article" date="2019" name="Appl. Environ. Microbiol.">
        <title>Environmental Evidence and Genomic Insight of Iron-oxidizing Bacteria Preference Towards More Corrosion Resistant Stainless Steel at Higher Salinities.</title>
        <authorList>
            <person name="Garrison C.E."/>
            <person name="Price K.A."/>
            <person name="Field E.K."/>
        </authorList>
    </citation>
    <scope>NUCLEOTIDE SEQUENCE [LARGE SCALE GENOMIC DNA]</scope>
    <source>
        <strain evidence="3 4">P3</strain>
    </source>
</reference>
<protein>
    <submittedName>
        <fullName evidence="3">DUF4389 domain-containing protein</fullName>
    </submittedName>
</protein>
<keyword evidence="4" id="KW-1185">Reference proteome</keyword>
<comment type="caution">
    <text evidence="3">The sequence shown here is derived from an EMBL/GenBank/DDBJ whole genome shotgun (WGS) entry which is preliminary data.</text>
</comment>
<evidence type="ECO:0000256" key="2">
    <source>
        <dbReference type="SAM" id="Phobius"/>
    </source>
</evidence>
<dbReference type="AlphaFoldDB" id="A0A5R9GQP1"/>
<feature type="transmembrane region" description="Helical" evidence="2">
    <location>
        <begin position="20"/>
        <end position="48"/>
    </location>
</feature>
<gene>
    <name evidence="3" type="ORF">FEF65_04395</name>
</gene>
<organism evidence="3 4">
    <name type="scientific">Mariprofundus erugo</name>
    <dbReference type="NCBI Taxonomy" id="2528639"/>
    <lineage>
        <taxon>Bacteria</taxon>
        <taxon>Pseudomonadati</taxon>
        <taxon>Pseudomonadota</taxon>
        <taxon>Candidatius Mariprofundia</taxon>
        <taxon>Mariprofundales</taxon>
        <taxon>Mariprofundaceae</taxon>
        <taxon>Mariprofundus</taxon>
    </lineage>
</organism>
<evidence type="ECO:0000313" key="3">
    <source>
        <dbReference type="EMBL" id="TLS68240.1"/>
    </source>
</evidence>
<dbReference type="Proteomes" id="UP000306585">
    <property type="component" value="Unassembled WGS sequence"/>
</dbReference>
<proteinExistence type="predicted"/>
<feature type="compositionally biased region" description="Low complexity" evidence="1">
    <location>
        <begin position="144"/>
        <end position="154"/>
    </location>
</feature>
<evidence type="ECO:0000256" key="1">
    <source>
        <dbReference type="SAM" id="MobiDB-lite"/>
    </source>
</evidence>
<name>A0A5R9GQP1_9PROT</name>
<dbReference type="InterPro" id="IPR025498">
    <property type="entry name" value="DUF4389"/>
</dbReference>
<keyword evidence="2" id="KW-1133">Transmembrane helix</keyword>
<dbReference type="EMBL" id="VBRY01000003">
    <property type="protein sequence ID" value="TLS68240.1"/>
    <property type="molecule type" value="Genomic_DNA"/>
</dbReference>
<dbReference type="RefSeq" id="WP_138238575.1">
    <property type="nucleotide sequence ID" value="NZ_VBRY01000003.1"/>
</dbReference>
<keyword evidence="2" id="KW-0472">Membrane</keyword>
<evidence type="ECO:0000313" key="4">
    <source>
        <dbReference type="Proteomes" id="UP000306585"/>
    </source>
</evidence>
<dbReference type="Pfam" id="PF14333">
    <property type="entry name" value="DUF4389"/>
    <property type="match status" value="1"/>
</dbReference>
<accession>A0A5R9GQP1</accession>